<accession>A0ABT7IMG6</accession>
<sequence length="171" mass="18729">MPGIGTGELEIWSDGACKGNPGPGGWGARLIYGRHTLDLYGGEPVTTNNRMELAAVIAALSSLKRPCPIVIHTDSQYVKNGINEWLPAWKARGWKTAGRKPVKNEAYWKKLDALVQRFDIRWQWVKGHAGIENNEAADRLANWGVEAAQGRRPGCDKVSAELAALLKSLGE</sequence>
<proteinExistence type="inferred from homology"/>
<keyword evidence="8 10" id="KW-0378">Hydrolase</keyword>
<keyword evidence="5 10" id="KW-0540">Nuclease</keyword>
<dbReference type="PANTHER" id="PTHR10642">
    <property type="entry name" value="RIBONUCLEASE H1"/>
    <property type="match status" value="1"/>
</dbReference>
<keyword evidence="6 10" id="KW-0479">Metal-binding</keyword>
<comment type="catalytic activity">
    <reaction evidence="1 10">
        <text>Endonucleolytic cleavage to 5'-phosphomonoester.</text>
        <dbReference type="EC" id="3.1.26.4"/>
    </reaction>
</comment>
<comment type="cofactor">
    <cofactor evidence="10">
        <name>Mg(2+)</name>
        <dbReference type="ChEBI" id="CHEBI:18420"/>
    </cofactor>
    <text evidence="10">Binds 1 Mg(2+) ion per subunit. May bind a second metal ion at a regulatory site, or after substrate binding.</text>
</comment>
<keyword evidence="10" id="KW-0963">Cytoplasm</keyword>
<protein>
    <recommendedName>
        <fullName evidence="4 10">Ribonuclease H</fullName>
        <shortName evidence="10">RNase H</shortName>
        <ecNumber evidence="4 10">3.1.26.4</ecNumber>
    </recommendedName>
</protein>
<comment type="function">
    <text evidence="10">Endonuclease that specifically degrades the RNA of RNA-DNA hybrids.</text>
</comment>
<dbReference type="NCBIfam" id="NF001236">
    <property type="entry name" value="PRK00203.1"/>
    <property type="match status" value="1"/>
</dbReference>
<dbReference type="InterPro" id="IPR036397">
    <property type="entry name" value="RNaseH_sf"/>
</dbReference>
<feature type="binding site" evidence="10">
    <location>
        <position position="138"/>
    </location>
    <ligand>
        <name>Mg(2+)</name>
        <dbReference type="ChEBI" id="CHEBI:18420"/>
        <label>2</label>
    </ligand>
</feature>
<evidence type="ECO:0000256" key="9">
    <source>
        <dbReference type="ARBA" id="ARBA00022842"/>
    </source>
</evidence>
<feature type="domain" description="RNase H type-1" evidence="11">
    <location>
        <begin position="5"/>
        <end position="146"/>
    </location>
</feature>
<reference evidence="12" key="1">
    <citation type="submission" date="2023-03" db="EMBL/GenBank/DDBJ databases">
        <title>Mesosutterella sp. nov. isolated from porcine feces.</title>
        <authorList>
            <person name="Yu S."/>
        </authorList>
    </citation>
    <scope>NUCLEOTIDE SEQUENCE</scope>
    <source>
        <strain evidence="12">AGMB02718</strain>
    </source>
</reference>
<dbReference type="SUPFAM" id="SSF53098">
    <property type="entry name" value="Ribonuclease H-like"/>
    <property type="match status" value="1"/>
</dbReference>
<keyword evidence="7 10" id="KW-0255">Endonuclease</keyword>
<dbReference type="Pfam" id="PF00075">
    <property type="entry name" value="RNase_H"/>
    <property type="match status" value="1"/>
</dbReference>
<keyword evidence="13" id="KW-1185">Reference proteome</keyword>
<evidence type="ECO:0000259" key="11">
    <source>
        <dbReference type="PROSITE" id="PS50879"/>
    </source>
</evidence>
<evidence type="ECO:0000313" key="12">
    <source>
        <dbReference type="EMBL" id="MDL2059103.1"/>
    </source>
</evidence>
<comment type="subunit">
    <text evidence="3 10">Monomer.</text>
</comment>
<feature type="binding site" evidence="10">
    <location>
        <position position="74"/>
    </location>
    <ligand>
        <name>Mg(2+)</name>
        <dbReference type="ChEBI" id="CHEBI:18420"/>
        <label>1</label>
    </ligand>
</feature>
<evidence type="ECO:0000256" key="4">
    <source>
        <dbReference type="ARBA" id="ARBA00012180"/>
    </source>
</evidence>
<dbReference type="PANTHER" id="PTHR10642:SF26">
    <property type="entry name" value="RIBONUCLEASE H1"/>
    <property type="match status" value="1"/>
</dbReference>
<dbReference type="GO" id="GO:0004523">
    <property type="term" value="F:RNA-DNA hybrid ribonuclease activity"/>
    <property type="evidence" value="ECO:0007669"/>
    <property type="project" value="UniProtKB-EC"/>
</dbReference>
<feature type="binding site" evidence="10">
    <location>
        <position position="14"/>
    </location>
    <ligand>
        <name>Mg(2+)</name>
        <dbReference type="ChEBI" id="CHEBI:18420"/>
        <label>1</label>
    </ligand>
</feature>
<keyword evidence="9 10" id="KW-0460">Magnesium</keyword>
<dbReference type="InterPro" id="IPR050092">
    <property type="entry name" value="RNase_H"/>
</dbReference>
<evidence type="ECO:0000313" key="13">
    <source>
        <dbReference type="Proteomes" id="UP001165481"/>
    </source>
</evidence>
<comment type="subcellular location">
    <subcellularLocation>
        <location evidence="10">Cytoplasm</location>
    </subcellularLocation>
</comment>
<dbReference type="InterPro" id="IPR002156">
    <property type="entry name" value="RNaseH_domain"/>
</dbReference>
<evidence type="ECO:0000256" key="7">
    <source>
        <dbReference type="ARBA" id="ARBA00022759"/>
    </source>
</evidence>
<comment type="similarity">
    <text evidence="2 10">Belongs to the RNase H family.</text>
</comment>
<name>A0ABT7IMG6_9BURK</name>
<evidence type="ECO:0000256" key="2">
    <source>
        <dbReference type="ARBA" id="ARBA00005300"/>
    </source>
</evidence>
<gene>
    <name evidence="10 12" type="primary">rnhA</name>
    <name evidence="12" type="ORF">MUN46_003985</name>
</gene>
<feature type="binding site" evidence="10">
    <location>
        <position position="14"/>
    </location>
    <ligand>
        <name>Mg(2+)</name>
        <dbReference type="ChEBI" id="CHEBI:18420"/>
        <label>2</label>
    </ligand>
</feature>
<feature type="binding site" evidence="10">
    <location>
        <position position="52"/>
    </location>
    <ligand>
        <name>Mg(2+)</name>
        <dbReference type="ChEBI" id="CHEBI:18420"/>
        <label>1</label>
    </ligand>
</feature>
<comment type="caution">
    <text evidence="12">The sequence shown here is derived from an EMBL/GenBank/DDBJ whole genome shotgun (WGS) entry which is preliminary data.</text>
</comment>
<dbReference type="Proteomes" id="UP001165481">
    <property type="component" value="Unassembled WGS sequence"/>
</dbReference>
<evidence type="ECO:0000256" key="8">
    <source>
        <dbReference type="ARBA" id="ARBA00022801"/>
    </source>
</evidence>
<dbReference type="EC" id="3.1.26.4" evidence="4 10"/>
<organism evidence="12 13">
    <name type="scientific">Mesosutterella faecium</name>
    <dbReference type="NCBI Taxonomy" id="2925194"/>
    <lineage>
        <taxon>Bacteria</taxon>
        <taxon>Pseudomonadati</taxon>
        <taxon>Pseudomonadota</taxon>
        <taxon>Betaproteobacteria</taxon>
        <taxon>Burkholderiales</taxon>
        <taxon>Sutterellaceae</taxon>
        <taxon>Mesosutterella</taxon>
    </lineage>
</organism>
<evidence type="ECO:0000256" key="5">
    <source>
        <dbReference type="ARBA" id="ARBA00022722"/>
    </source>
</evidence>
<dbReference type="Gene3D" id="3.30.420.10">
    <property type="entry name" value="Ribonuclease H-like superfamily/Ribonuclease H"/>
    <property type="match status" value="1"/>
</dbReference>
<dbReference type="InterPro" id="IPR022892">
    <property type="entry name" value="RNaseHI"/>
</dbReference>
<evidence type="ECO:0000256" key="10">
    <source>
        <dbReference type="HAMAP-Rule" id="MF_00042"/>
    </source>
</evidence>
<dbReference type="RefSeq" id="WP_243376930.1">
    <property type="nucleotide sequence ID" value="NZ_JAKZJU020000001.1"/>
</dbReference>
<dbReference type="InterPro" id="IPR012337">
    <property type="entry name" value="RNaseH-like_sf"/>
</dbReference>
<evidence type="ECO:0000256" key="3">
    <source>
        <dbReference type="ARBA" id="ARBA00011245"/>
    </source>
</evidence>
<evidence type="ECO:0000256" key="6">
    <source>
        <dbReference type="ARBA" id="ARBA00022723"/>
    </source>
</evidence>
<dbReference type="EMBL" id="JAKZJU020000001">
    <property type="protein sequence ID" value="MDL2059103.1"/>
    <property type="molecule type" value="Genomic_DNA"/>
</dbReference>
<evidence type="ECO:0000256" key="1">
    <source>
        <dbReference type="ARBA" id="ARBA00000077"/>
    </source>
</evidence>
<dbReference type="PROSITE" id="PS50879">
    <property type="entry name" value="RNASE_H_1"/>
    <property type="match status" value="1"/>
</dbReference>
<dbReference type="CDD" id="cd09278">
    <property type="entry name" value="RNase_HI_prokaryote_like"/>
    <property type="match status" value="1"/>
</dbReference>
<dbReference type="HAMAP" id="MF_00042">
    <property type="entry name" value="RNase_H"/>
    <property type="match status" value="1"/>
</dbReference>